<organism evidence="2 3">
    <name type="scientific">Virgibacillus tibetensis</name>
    <dbReference type="NCBI Taxonomy" id="3042313"/>
    <lineage>
        <taxon>Bacteria</taxon>
        <taxon>Bacillati</taxon>
        <taxon>Bacillota</taxon>
        <taxon>Bacilli</taxon>
        <taxon>Bacillales</taxon>
        <taxon>Bacillaceae</taxon>
        <taxon>Virgibacillus</taxon>
    </lineage>
</organism>
<accession>A0ABU6KLD4</accession>
<reference evidence="2 3" key="1">
    <citation type="journal article" date="2024" name="Int. J. Syst. Evol. Microbiol.">
        <title>Virgibacillus tibetensis sp. nov., isolated from salt lake on the Tibetan Plateau of China.</title>
        <authorList>
            <person name="Phurbu D."/>
            <person name="Liu Z.-X."/>
            <person name="Wang R."/>
            <person name="Zheng Y.-Y."/>
            <person name="Liu H.-C."/>
            <person name="Zhou Y.-G."/>
            <person name="Yu Y.-J."/>
            <person name="Li A.-H."/>
        </authorList>
    </citation>
    <scope>NUCLEOTIDE SEQUENCE [LARGE SCALE GENOMIC DNA]</scope>
    <source>
        <strain evidence="2 3">C22-A2</strain>
    </source>
</reference>
<dbReference type="Proteomes" id="UP001335737">
    <property type="component" value="Unassembled WGS sequence"/>
</dbReference>
<dbReference type="EMBL" id="JARZFX010000018">
    <property type="protein sequence ID" value="MEC5425709.1"/>
    <property type="molecule type" value="Genomic_DNA"/>
</dbReference>
<evidence type="ECO:0000313" key="3">
    <source>
        <dbReference type="Proteomes" id="UP001335737"/>
    </source>
</evidence>
<keyword evidence="3" id="KW-1185">Reference proteome</keyword>
<proteinExistence type="predicted"/>
<feature type="transmembrane region" description="Helical" evidence="1">
    <location>
        <begin position="35"/>
        <end position="55"/>
    </location>
</feature>
<keyword evidence="1" id="KW-0472">Membrane</keyword>
<evidence type="ECO:0000256" key="1">
    <source>
        <dbReference type="SAM" id="Phobius"/>
    </source>
</evidence>
<protein>
    <submittedName>
        <fullName evidence="2">Uncharacterized protein</fullName>
    </submittedName>
</protein>
<evidence type="ECO:0000313" key="2">
    <source>
        <dbReference type="EMBL" id="MEC5425709.1"/>
    </source>
</evidence>
<keyword evidence="1" id="KW-1133">Transmembrane helix</keyword>
<name>A0ABU6KLD4_9BACI</name>
<feature type="transmembrane region" description="Helical" evidence="1">
    <location>
        <begin position="7"/>
        <end position="29"/>
    </location>
</feature>
<comment type="caution">
    <text evidence="2">The sequence shown here is derived from an EMBL/GenBank/DDBJ whole genome shotgun (WGS) entry which is preliminary data.</text>
</comment>
<gene>
    <name evidence="2" type="ORF">QGM71_19760</name>
</gene>
<dbReference type="RefSeq" id="WP_327609243.1">
    <property type="nucleotide sequence ID" value="NZ_JARZFX010000018.1"/>
</dbReference>
<keyword evidence="1" id="KW-0812">Transmembrane</keyword>
<sequence>MKNNPKLTLIVSLLVVVGIPVCFFIVSLATGNWNFFYFSLIPGWVLGIVSVVHSIQQLKKAK</sequence>